<sequence length="216" mass="25460">MFDSLSKNGLFHNTPKKIKHVDGLLTLSSSNKKKFSLKNLNQNRHIMINIRFNYGMIRRDLFSKFAINVFEYILYDRMAIPIPFGCMNKLDCYSIQSEMRKKTLLNTFSKLKLIFNFISALFLEKQIHISCIALCLGDSLRFAREIFIINLEKLNIYQEQNGLKCSPSLTLRYMIDSFYKRLLNEIPEEMPQLYTNQRQQKINPKNIMFTVKTSSE</sequence>
<keyword evidence="2" id="KW-1185">Reference proteome</keyword>
<feature type="non-terminal residue" evidence="1">
    <location>
        <position position="216"/>
    </location>
</feature>
<name>A0A1Y3AQR3_EURMA</name>
<gene>
    <name evidence="1" type="ORF">BLA29_003229</name>
</gene>
<dbReference type="InterPro" id="IPR053729">
    <property type="entry name" value="MAD2L1BP_domain_sf"/>
</dbReference>
<organism evidence="1 2">
    <name type="scientific">Euroglyphus maynei</name>
    <name type="common">Mayne's house dust mite</name>
    <dbReference type="NCBI Taxonomy" id="6958"/>
    <lineage>
        <taxon>Eukaryota</taxon>
        <taxon>Metazoa</taxon>
        <taxon>Ecdysozoa</taxon>
        <taxon>Arthropoda</taxon>
        <taxon>Chelicerata</taxon>
        <taxon>Arachnida</taxon>
        <taxon>Acari</taxon>
        <taxon>Acariformes</taxon>
        <taxon>Sarcoptiformes</taxon>
        <taxon>Astigmata</taxon>
        <taxon>Psoroptidia</taxon>
        <taxon>Analgoidea</taxon>
        <taxon>Pyroglyphidae</taxon>
        <taxon>Pyroglyphinae</taxon>
        <taxon>Euroglyphus</taxon>
    </lineage>
</organism>
<dbReference type="OrthoDB" id="6514899at2759"/>
<evidence type="ECO:0000313" key="2">
    <source>
        <dbReference type="Proteomes" id="UP000194236"/>
    </source>
</evidence>
<proteinExistence type="predicted"/>
<dbReference type="EMBL" id="MUJZ01067938">
    <property type="protein sequence ID" value="OTF69973.1"/>
    <property type="molecule type" value="Genomic_DNA"/>
</dbReference>
<protein>
    <submittedName>
        <fullName evidence="1">Uncharacterized protein</fullName>
    </submittedName>
</protein>
<comment type="caution">
    <text evidence="1">The sequence shown here is derived from an EMBL/GenBank/DDBJ whole genome shotgun (WGS) entry which is preliminary data.</text>
</comment>
<evidence type="ECO:0000313" key="1">
    <source>
        <dbReference type="EMBL" id="OTF69973.1"/>
    </source>
</evidence>
<dbReference type="Gene3D" id="3.30.900.20">
    <property type="match status" value="1"/>
</dbReference>
<dbReference type="AlphaFoldDB" id="A0A1Y3AQR3"/>
<accession>A0A1Y3AQR3</accession>
<reference evidence="1 2" key="1">
    <citation type="submission" date="2017-03" db="EMBL/GenBank/DDBJ databases">
        <title>Genome Survey of Euroglyphus maynei.</title>
        <authorList>
            <person name="Arlian L.G."/>
            <person name="Morgan M.S."/>
            <person name="Rider S.D."/>
        </authorList>
    </citation>
    <scope>NUCLEOTIDE SEQUENCE [LARGE SCALE GENOMIC DNA]</scope>
    <source>
        <strain evidence="1">Arlian Lab</strain>
        <tissue evidence="1">Whole body</tissue>
    </source>
</reference>
<dbReference type="Proteomes" id="UP000194236">
    <property type="component" value="Unassembled WGS sequence"/>
</dbReference>